<feature type="compositionally biased region" description="Basic and acidic residues" evidence="1">
    <location>
        <begin position="1"/>
        <end position="11"/>
    </location>
</feature>
<dbReference type="OrthoDB" id="8926376at2"/>
<gene>
    <name evidence="2" type="ORF">EV684_102146</name>
</gene>
<sequence length="97" mass="9998">MKTPQHPDRAKPKAPAEVGTPPIAPGQAAGEDGQALPLPHERDESVGDAGEPPRPVMEQARRDLAAGQVDTDLRATPGLDAAARERAVGPAAGRSKP</sequence>
<dbReference type="EMBL" id="SLXD01000002">
    <property type="protein sequence ID" value="TCP04393.1"/>
    <property type="molecule type" value="Genomic_DNA"/>
</dbReference>
<evidence type="ECO:0000313" key="3">
    <source>
        <dbReference type="Proteomes" id="UP000295106"/>
    </source>
</evidence>
<comment type="caution">
    <text evidence="2">The sequence shown here is derived from an EMBL/GenBank/DDBJ whole genome shotgun (WGS) entry which is preliminary data.</text>
</comment>
<accession>A0A4R2MWH2</accession>
<reference evidence="2 3" key="1">
    <citation type="submission" date="2019-03" db="EMBL/GenBank/DDBJ databases">
        <title>Genomic Encyclopedia of Type Strains, Phase IV (KMG-IV): sequencing the most valuable type-strain genomes for metagenomic binning, comparative biology and taxonomic classification.</title>
        <authorList>
            <person name="Goeker M."/>
        </authorList>
    </citation>
    <scope>NUCLEOTIDE SEQUENCE [LARGE SCALE GENOMIC DNA]</scope>
    <source>
        <strain evidence="2 3">DSM 1709</strain>
    </source>
</reference>
<dbReference type="RefSeq" id="WP_132644903.1">
    <property type="nucleotide sequence ID" value="NZ_CP181386.1"/>
</dbReference>
<name>A0A4R2MWH2_RUBGE</name>
<dbReference type="Proteomes" id="UP000295106">
    <property type="component" value="Unassembled WGS sequence"/>
</dbReference>
<evidence type="ECO:0000256" key="1">
    <source>
        <dbReference type="SAM" id="MobiDB-lite"/>
    </source>
</evidence>
<proteinExistence type="predicted"/>
<feature type="compositionally biased region" description="Low complexity" evidence="1">
    <location>
        <begin position="88"/>
        <end position="97"/>
    </location>
</feature>
<dbReference type="GeneID" id="99685067"/>
<protein>
    <submittedName>
        <fullName evidence="2">Uncharacterized protein</fullName>
    </submittedName>
</protein>
<evidence type="ECO:0000313" key="2">
    <source>
        <dbReference type="EMBL" id="TCP04393.1"/>
    </source>
</evidence>
<organism evidence="2 3">
    <name type="scientific">Rubrivivax gelatinosus</name>
    <name type="common">Rhodocyclus gelatinosus</name>
    <name type="synonym">Rhodopseudomonas gelatinosa</name>
    <dbReference type="NCBI Taxonomy" id="28068"/>
    <lineage>
        <taxon>Bacteria</taxon>
        <taxon>Pseudomonadati</taxon>
        <taxon>Pseudomonadota</taxon>
        <taxon>Betaproteobacteria</taxon>
        <taxon>Burkholderiales</taxon>
        <taxon>Sphaerotilaceae</taxon>
        <taxon>Rubrivivax</taxon>
    </lineage>
</organism>
<feature type="region of interest" description="Disordered" evidence="1">
    <location>
        <begin position="1"/>
        <end position="97"/>
    </location>
</feature>
<dbReference type="AlphaFoldDB" id="A0A4R2MWH2"/>